<dbReference type="GO" id="GO:0051259">
    <property type="term" value="P:protein complex oligomerization"/>
    <property type="evidence" value="ECO:0007669"/>
    <property type="project" value="InterPro"/>
</dbReference>
<protein>
    <submittedName>
        <fullName evidence="4">Co-chaperone Hsc20</fullName>
    </submittedName>
</protein>
<dbReference type="GeneID" id="28896179"/>
<dbReference type="GO" id="GO:0051087">
    <property type="term" value="F:protein-folding chaperone binding"/>
    <property type="evidence" value="ECO:0007669"/>
    <property type="project" value="InterPro"/>
</dbReference>
<dbReference type="InterPro" id="IPR004640">
    <property type="entry name" value="HscB"/>
</dbReference>
<dbReference type="NCBIfam" id="TIGR00714">
    <property type="entry name" value="hscB"/>
    <property type="match status" value="1"/>
</dbReference>
<dbReference type="InterPro" id="IPR009073">
    <property type="entry name" value="HscB_oligo_C"/>
</dbReference>
<dbReference type="Gene3D" id="1.20.1280.20">
    <property type="entry name" value="HscB, C-terminal domain"/>
    <property type="match status" value="1"/>
</dbReference>
<keyword evidence="2" id="KW-0143">Chaperone</keyword>
<dbReference type="Gene3D" id="1.10.287.110">
    <property type="entry name" value="DnaJ domain"/>
    <property type="match status" value="1"/>
</dbReference>
<dbReference type="PROSITE" id="PS50076">
    <property type="entry name" value="DNAJ_2"/>
    <property type="match status" value="1"/>
</dbReference>
<name>A0A161V9J5_XYLHT</name>
<evidence type="ECO:0000313" key="4">
    <source>
        <dbReference type="EMBL" id="KZF23862.1"/>
    </source>
</evidence>
<organism evidence="4 5">
    <name type="scientific">Xylona heveae (strain CBS 132557 / TC161)</name>
    <dbReference type="NCBI Taxonomy" id="1328760"/>
    <lineage>
        <taxon>Eukaryota</taxon>
        <taxon>Fungi</taxon>
        <taxon>Dikarya</taxon>
        <taxon>Ascomycota</taxon>
        <taxon>Pezizomycotina</taxon>
        <taxon>Xylonomycetes</taxon>
        <taxon>Xylonales</taxon>
        <taxon>Xylonaceae</taxon>
        <taxon>Xylona</taxon>
    </lineage>
</organism>
<accession>A0A161V9J5</accession>
<evidence type="ECO:0000256" key="2">
    <source>
        <dbReference type="ARBA" id="ARBA00023186"/>
    </source>
</evidence>
<dbReference type="PANTHER" id="PTHR14021">
    <property type="entry name" value="IRON-SULFUR CLUSTER CO-CHAPERONE PROTEIN HSCB"/>
    <property type="match status" value="1"/>
</dbReference>
<feature type="domain" description="J" evidence="3">
    <location>
        <begin position="67"/>
        <end position="144"/>
    </location>
</feature>
<proteinExistence type="inferred from homology"/>
<dbReference type="Proteomes" id="UP000076632">
    <property type="component" value="Unassembled WGS sequence"/>
</dbReference>
<dbReference type="FunCoup" id="A0A161V9J5">
    <property type="interactions" value="326"/>
</dbReference>
<dbReference type="GO" id="GO:0044571">
    <property type="term" value="P:[2Fe-2S] cluster assembly"/>
    <property type="evidence" value="ECO:0007669"/>
    <property type="project" value="InterPro"/>
</dbReference>
<comment type="similarity">
    <text evidence="1">Belongs to the HscB family.</text>
</comment>
<evidence type="ECO:0000259" key="3">
    <source>
        <dbReference type="PROSITE" id="PS50076"/>
    </source>
</evidence>
<dbReference type="InterPro" id="IPR001623">
    <property type="entry name" value="DnaJ_domain"/>
</dbReference>
<dbReference type="SUPFAM" id="SSF46565">
    <property type="entry name" value="Chaperone J-domain"/>
    <property type="match status" value="1"/>
</dbReference>
<dbReference type="SUPFAM" id="SSF47144">
    <property type="entry name" value="HSC20 (HSCB), C-terminal oligomerisation domain"/>
    <property type="match status" value="1"/>
</dbReference>
<dbReference type="SMART" id="SM00271">
    <property type="entry name" value="DnaJ"/>
    <property type="match status" value="1"/>
</dbReference>
<dbReference type="STRING" id="1328760.A0A161V9J5"/>
<dbReference type="RefSeq" id="XP_018189417.1">
    <property type="nucleotide sequence ID" value="XM_018331042.1"/>
</dbReference>
<dbReference type="OrthoDB" id="448954at2759"/>
<dbReference type="EMBL" id="KV407457">
    <property type="protein sequence ID" value="KZF23862.1"/>
    <property type="molecule type" value="Genomic_DNA"/>
</dbReference>
<dbReference type="InterPro" id="IPR036869">
    <property type="entry name" value="J_dom_sf"/>
</dbReference>
<gene>
    <name evidence="4" type="ORF">L228DRAFT_238375</name>
</gene>
<evidence type="ECO:0000313" key="5">
    <source>
        <dbReference type="Proteomes" id="UP000076632"/>
    </source>
</evidence>
<dbReference type="CDD" id="cd06257">
    <property type="entry name" value="DnaJ"/>
    <property type="match status" value="1"/>
</dbReference>
<evidence type="ECO:0000256" key="1">
    <source>
        <dbReference type="ARBA" id="ARBA00010476"/>
    </source>
</evidence>
<dbReference type="GO" id="GO:0001671">
    <property type="term" value="F:ATPase activator activity"/>
    <property type="evidence" value="ECO:0007669"/>
    <property type="project" value="InterPro"/>
</dbReference>
<dbReference type="PANTHER" id="PTHR14021:SF15">
    <property type="entry name" value="IRON-SULFUR CLUSTER CO-CHAPERONE PROTEIN HSCB"/>
    <property type="match status" value="1"/>
</dbReference>
<dbReference type="InParanoid" id="A0A161V9J5"/>
<sequence>MHGARALLGRARLTDLISRPSNSLASTRESCLQCQTRFWTGVNPVSIDRRQISSSPSLFKESLKPQTHYEFFPQTTSSGPPPNGPFSIDLPSLKKEFLQLQARAHPDRHPQEAKSRAEATSARINEAYKVLQNPLLRAQYLLSLRGIDVAEDETAKVEDPELLMEVLDMREAIEAVDEEEELEPLKDNISWRIDESVRILADAFQADDLDAAKIEAVKLRYWVNIKESLDAWEKGKPVVLVH</sequence>
<dbReference type="AlphaFoldDB" id="A0A161V9J5"/>
<dbReference type="Pfam" id="PF00226">
    <property type="entry name" value="DnaJ"/>
    <property type="match status" value="1"/>
</dbReference>
<keyword evidence="5" id="KW-1185">Reference proteome</keyword>
<dbReference type="Pfam" id="PF07743">
    <property type="entry name" value="HSCB_C"/>
    <property type="match status" value="1"/>
</dbReference>
<dbReference type="GO" id="GO:0005739">
    <property type="term" value="C:mitochondrion"/>
    <property type="evidence" value="ECO:0007669"/>
    <property type="project" value="TreeGrafter"/>
</dbReference>
<dbReference type="OMA" id="TVELKYW"/>
<reference evidence="4 5" key="1">
    <citation type="journal article" date="2016" name="Fungal Biol.">
        <title>The genome of Xylona heveae provides a window into fungal endophytism.</title>
        <authorList>
            <person name="Gazis R."/>
            <person name="Kuo A."/>
            <person name="Riley R."/>
            <person name="LaButti K."/>
            <person name="Lipzen A."/>
            <person name="Lin J."/>
            <person name="Amirebrahimi M."/>
            <person name="Hesse C.N."/>
            <person name="Spatafora J.W."/>
            <person name="Henrissat B."/>
            <person name="Hainaut M."/>
            <person name="Grigoriev I.V."/>
            <person name="Hibbett D.S."/>
        </authorList>
    </citation>
    <scope>NUCLEOTIDE SEQUENCE [LARGE SCALE GENOMIC DNA]</scope>
    <source>
        <strain evidence="4 5">TC161</strain>
    </source>
</reference>
<dbReference type="InterPro" id="IPR036386">
    <property type="entry name" value="HscB_C_sf"/>
</dbReference>